<gene>
    <name evidence="7" type="ORF">FSB_LOCUS7850</name>
</gene>
<keyword evidence="3" id="KW-0862">Zinc</keyword>
<evidence type="ECO:0000259" key="6">
    <source>
        <dbReference type="PROSITE" id="PS50119"/>
    </source>
</evidence>
<organism evidence="7">
    <name type="scientific">Fagus sylvatica</name>
    <name type="common">Beechnut</name>
    <dbReference type="NCBI Taxonomy" id="28930"/>
    <lineage>
        <taxon>Eukaryota</taxon>
        <taxon>Viridiplantae</taxon>
        <taxon>Streptophyta</taxon>
        <taxon>Embryophyta</taxon>
        <taxon>Tracheophyta</taxon>
        <taxon>Spermatophyta</taxon>
        <taxon>Magnoliopsida</taxon>
        <taxon>eudicotyledons</taxon>
        <taxon>Gunneridae</taxon>
        <taxon>Pentapetalae</taxon>
        <taxon>rosids</taxon>
        <taxon>fabids</taxon>
        <taxon>Fagales</taxon>
        <taxon>Fagaceae</taxon>
        <taxon>Fagus</taxon>
    </lineage>
</organism>
<dbReference type="PANTHER" id="PTHR31717">
    <property type="entry name" value="ZINC FINGER PROTEIN CONSTANS-LIKE 10"/>
    <property type="match status" value="1"/>
</dbReference>
<evidence type="ECO:0000313" key="7">
    <source>
        <dbReference type="EMBL" id="SPC79968.1"/>
    </source>
</evidence>
<dbReference type="GO" id="GO:0008270">
    <property type="term" value="F:zinc ion binding"/>
    <property type="evidence" value="ECO:0007669"/>
    <property type="project" value="UniProtKB-KW"/>
</dbReference>
<reference evidence="7" key="1">
    <citation type="submission" date="2018-02" db="EMBL/GenBank/DDBJ databases">
        <authorList>
            <person name="Cohen D.B."/>
            <person name="Kent A.D."/>
        </authorList>
    </citation>
    <scope>NUCLEOTIDE SEQUENCE</scope>
</reference>
<evidence type="ECO:0000256" key="3">
    <source>
        <dbReference type="ARBA" id="ARBA00022833"/>
    </source>
</evidence>
<dbReference type="PROSITE" id="PS50119">
    <property type="entry name" value="ZF_BBOX"/>
    <property type="match status" value="1"/>
</dbReference>
<sequence length="250" mass="27484">MRKDCELCGKVARMYCESDEASLCWDCDEKVHGANFLVARHSRALLCQVCQSLTPWKASGSKLSPTVSVCESCVHNENAECQRGQDAESLEIMNDRDEDDDEDEDDEDFSSDEDEEDEEEGENQVVPWSCASSPPPLPPPPAASSSSSDELDEVSSTAFSTLKRARVNADLDDSDDEISSGALVNEEASSSGSFRARKQRRITEANQSERAQDQPRSTAIINSLKKLQNDILNAQDAAATVLKLSRDQSR</sequence>
<feature type="compositionally biased region" description="Polar residues" evidence="5">
    <location>
        <begin position="204"/>
        <end position="217"/>
    </location>
</feature>
<name>A0A2N9EYQ3_FAGSY</name>
<feature type="compositionally biased region" description="Pro residues" evidence="5">
    <location>
        <begin position="133"/>
        <end position="142"/>
    </location>
</feature>
<dbReference type="PANTHER" id="PTHR31717:SF60">
    <property type="entry name" value="B-BOX TYPE ZINC FINGER FAMILY PROTEIN"/>
    <property type="match status" value="1"/>
</dbReference>
<keyword evidence="1" id="KW-0479">Metal-binding</keyword>
<accession>A0A2N9EYQ3</accession>
<protein>
    <recommendedName>
        <fullName evidence="6">B box-type domain-containing protein</fullName>
    </recommendedName>
</protein>
<feature type="domain" description="B box-type" evidence="6">
    <location>
        <begin position="5"/>
        <end position="46"/>
    </location>
</feature>
<evidence type="ECO:0000256" key="4">
    <source>
        <dbReference type="PROSITE-ProRule" id="PRU00024"/>
    </source>
</evidence>
<dbReference type="Pfam" id="PF00643">
    <property type="entry name" value="zf-B_box"/>
    <property type="match status" value="1"/>
</dbReference>
<proteinExistence type="predicted"/>
<evidence type="ECO:0000256" key="2">
    <source>
        <dbReference type="ARBA" id="ARBA00022771"/>
    </source>
</evidence>
<dbReference type="InterPro" id="IPR049808">
    <property type="entry name" value="CONSTANS-like_Bbox1"/>
</dbReference>
<dbReference type="CDD" id="cd19821">
    <property type="entry name" value="Bbox1_BBX-like"/>
    <property type="match status" value="1"/>
</dbReference>
<evidence type="ECO:0000256" key="5">
    <source>
        <dbReference type="SAM" id="MobiDB-lite"/>
    </source>
</evidence>
<dbReference type="EMBL" id="OIVN01000424">
    <property type="protein sequence ID" value="SPC79968.1"/>
    <property type="molecule type" value="Genomic_DNA"/>
</dbReference>
<dbReference type="InterPro" id="IPR000315">
    <property type="entry name" value="Znf_B-box"/>
</dbReference>
<feature type="compositionally biased region" description="Acidic residues" evidence="5">
    <location>
        <begin position="96"/>
        <end position="122"/>
    </location>
</feature>
<feature type="region of interest" description="Disordered" evidence="5">
    <location>
        <begin position="84"/>
        <end position="217"/>
    </location>
</feature>
<dbReference type="AlphaFoldDB" id="A0A2N9EYQ3"/>
<keyword evidence="2 4" id="KW-0863">Zinc-finger</keyword>
<evidence type="ECO:0000256" key="1">
    <source>
        <dbReference type="ARBA" id="ARBA00022723"/>
    </source>
</evidence>
<dbReference type="SMART" id="SM00336">
    <property type="entry name" value="BBOX"/>
    <property type="match status" value="1"/>
</dbReference>